<dbReference type="PANTHER" id="PTHR43472:SF1">
    <property type="entry name" value="PHOSPHORIBOSYLAMINE--GLYCINE LIGASE, CHLOROPLASTIC"/>
    <property type="match status" value="1"/>
</dbReference>
<dbReference type="GO" id="GO:0005524">
    <property type="term" value="F:ATP binding"/>
    <property type="evidence" value="ECO:0007669"/>
    <property type="project" value="UniProtKB-UniRule"/>
</dbReference>
<evidence type="ECO:0000256" key="4">
    <source>
        <dbReference type="ARBA" id="ARBA00022741"/>
    </source>
</evidence>
<accession>A0A967AC60</accession>
<evidence type="ECO:0000259" key="12">
    <source>
        <dbReference type="PROSITE" id="PS50975"/>
    </source>
</evidence>
<evidence type="ECO:0000313" key="13">
    <source>
        <dbReference type="EMBL" id="NGZ89396.1"/>
    </source>
</evidence>
<dbReference type="Pfam" id="PF01071">
    <property type="entry name" value="GARS_A"/>
    <property type="match status" value="1"/>
</dbReference>
<dbReference type="NCBIfam" id="TIGR00877">
    <property type="entry name" value="purD"/>
    <property type="match status" value="1"/>
</dbReference>
<dbReference type="RefSeq" id="WP_166399664.1">
    <property type="nucleotide sequence ID" value="NZ_JAANAS010000036.1"/>
</dbReference>
<dbReference type="GO" id="GO:0009113">
    <property type="term" value="P:purine nucleobase biosynthetic process"/>
    <property type="evidence" value="ECO:0007669"/>
    <property type="project" value="InterPro"/>
</dbReference>
<dbReference type="InterPro" id="IPR037123">
    <property type="entry name" value="PRibGlycinamide_synth_C_sf"/>
</dbReference>
<dbReference type="InterPro" id="IPR013815">
    <property type="entry name" value="ATP_grasp_subdomain_1"/>
</dbReference>
<dbReference type="InterPro" id="IPR011761">
    <property type="entry name" value="ATP-grasp"/>
</dbReference>
<keyword evidence="4 11" id="KW-0547">Nucleotide-binding</keyword>
<evidence type="ECO:0000256" key="1">
    <source>
        <dbReference type="ARBA" id="ARBA00005174"/>
    </source>
</evidence>
<dbReference type="InterPro" id="IPR011054">
    <property type="entry name" value="Rudment_hybrid_motif"/>
</dbReference>
<comment type="similarity">
    <text evidence="7 10">Belongs to the GARS family.</text>
</comment>
<name>A0A967AC60_9FLAO</name>
<keyword evidence="6 11" id="KW-0067">ATP-binding</keyword>
<dbReference type="EC" id="6.3.4.13" evidence="2 10"/>
<dbReference type="InterPro" id="IPR000115">
    <property type="entry name" value="PRibGlycinamide_synth"/>
</dbReference>
<evidence type="ECO:0000256" key="2">
    <source>
        <dbReference type="ARBA" id="ARBA00013255"/>
    </source>
</evidence>
<dbReference type="Gene3D" id="3.30.470.20">
    <property type="entry name" value="ATP-grasp fold, B domain"/>
    <property type="match status" value="1"/>
</dbReference>
<dbReference type="Gene3D" id="3.90.600.10">
    <property type="entry name" value="Phosphoribosylglycinamide synthetase, C-terminal domain"/>
    <property type="match status" value="1"/>
</dbReference>
<dbReference type="Proteomes" id="UP000643701">
    <property type="component" value="Unassembled WGS sequence"/>
</dbReference>
<dbReference type="GO" id="GO:0046872">
    <property type="term" value="F:metal ion binding"/>
    <property type="evidence" value="ECO:0007669"/>
    <property type="project" value="InterPro"/>
</dbReference>
<evidence type="ECO:0000256" key="11">
    <source>
        <dbReference type="PROSITE-ProRule" id="PRU00409"/>
    </source>
</evidence>
<feature type="domain" description="ATP-grasp" evidence="12">
    <location>
        <begin position="111"/>
        <end position="319"/>
    </location>
</feature>
<evidence type="ECO:0000256" key="10">
    <source>
        <dbReference type="HAMAP-Rule" id="MF_00138"/>
    </source>
</evidence>
<dbReference type="SMART" id="SM01209">
    <property type="entry name" value="GARS_A"/>
    <property type="match status" value="1"/>
</dbReference>
<dbReference type="SUPFAM" id="SSF52440">
    <property type="entry name" value="PreATP-grasp domain"/>
    <property type="match status" value="1"/>
</dbReference>
<evidence type="ECO:0000256" key="3">
    <source>
        <dbReference type="ARBA" id="ARBA00022598"/>
    </source>
</evidence>
<sequence>MNILILGSGGREHALAYKIAQSEQCEKLFVAPGNSGTARIATNLSVNPNHFDDVKDLVISHQIEMLIVGPEDPLVNGIQDFFTNDSALAHVHVVGPSKEGARLEGSKERAKEFMKTHHIPTAAYQSFTASQVKKGQDFLATLTPPFVIKADGLAAGKGVLILDDLHEAQNALDEMLTQQKFGEASSKVVIEEFLDGIELSVFVLTDGKNYKILPNAKDYKRIGEGDTGLNTGGMGAISPVPFADEAFMKHVENDIVKPTIEGIQKENINYKGFVFIGLMKVGNQAKVVEYNVRMGDPETEVVVPRIQSDLLEALTHLKNQSLDQVDFQLKDETATTLMLVSAGYPEAYEKGKSISGLDQVNEDAIVFHAGTKSEEKQIKTNGGRVLAITAFGNDFKEALAISYKYANIIDFEGKYYRTDIGKDLENYSN</sequence>
<dbReference type="PROSITE" id="PS50975">
    <property type="entry name" value="ATP_GRASP"/>
    <property type="match status" value="1"/>
</dbReference>
<dbReference type="InterPro" id="IPR020560">
    <property type="entry name" value="PRibGlycinamide_synth_C-dom"/>
</dbReference>
<dbReference type="Pfam" id="PF02843">
    <property type="entry name" value="GARS_C"/>
    <property type="match status" value="1"/>
</dbReference>
<dbReference type="SUPFAM" id="SSF56059">
    <property type="entry name" value="Glutathione synthetase ATP-binding domain-like"/>
    <property type="match status" value="1"/>
</dbReference>
<comment type="catalytic activity">
    <reaction evidence="10">
        <text>5-phospho-beta-D-ribosylamine + glycine + ATP = N(1)-(5-phospho-beta-D-ribosyl)glycinamide + ADP + phosphate + H(+)</text>
        <dbReference type="Rhea" id="RHEA:17453"/>
        <dbReference type="ChEBI" id="CHEBI:15378"/>
        <dbReference type="ChEBI" id="CHEBI:30616"/>
        <dbReference type="ChEBI" id="CHEBI:43474"/>
        <dbReference type="ChEBI" id="CHEBI:57305"/>
        <dbReference type="ChEBI" id="CHEBI:58681"/>
        <dbReference type="ChEBI" id="CHEBI:143788"/>
        <dbReference type="ChEBI" id="CHEBI:456216"/>
        <dbReference type="EC" id="6.3.4.13"/>
    </reaction>
</comment>
<dbReference type="SMART" id="SM01210">
    <property type="entry name" value="GARS_C"/>
    <property type="match status" value="1"/>
</dbReference>
<dbReference type="GO" id="GO:0004637">
    <property type="term" value="F:phosphoribosylamine-glycine ligase activity"/>
    <property type="evidence" value="ECO:0007669"/>
    <property type="project" value="UniProtKB-UniRule"/>
</dbReference>
<evidence type="ECO:0000256" key="9">
    <source>
        <dbReference type="ARBA" id="ARBA00042864"/>
    </source>
</evidence>
<evidence type="ECO:0000256" key="7">
    <source>
        <dbReference type="ARBA" id="ARBA00038345"/>
    </source>
</evidence>
<organism evidence="13 14">
    <name type="scientific">Psychroflexus maritimus</name>
    <dbReference type="NCBI Taxonomy" id="2714865"/>
    <lineage>
        <taxon>Bacteria</taxon>
        <taxon>Pseudomonadati</taxon>
        <taxon>Bacteroidota</taxon>
        <taxon>Flavobacteriia</taxon>
        <taxon>Flavobacteriales</taxon>
        <taxon>Flavobacteriaceae</taxon>
        <taxon>Psychroflexus</taxon>
    </lineage>
</organism>
<dbReference type="Gene3D" id="3.30.1490.20">
    <property type="entry name" value="ATP-grasp fold, A domain"/>
    <property type="match status" value="1"/>
</dbReference>
<dbReference type="Pfam" id="PF02844">
    <property type="entry name" value="GARS_N"/>
    <property type="match status" value="1"/>
</dbReference>
<dbReference type="Gene3D" id="3.40.50.20">
    <property type="match status" value="1"/>
</dbReference>
<dbReference type="AlphaFoldDB" id="A0A967AC60"/>
<gene>
    <name evidence="10 13" type="primary">purD</name>
    <name evidence="13" type="ORF">G7034_03925</name>
</gene>
<dbReference type="PANTHER" id="PTHR43472">
    <property type="entry name" value="PHOSPHORIBOSYLAMINE--GLYCINE LIGASE"/>
    <property type="match status" value="1"/>
</dbReference>
<keyword evidence="5 10" id="KW-0658">Purine biosynthesis</keyword>
<protein>
    <recommendedName>
        <fullName evidence="2 10">Phosphoribosylamine--glycine ligase</fullName>
        <ecNumber evidence="2 10">6.3.4.13</ecNumber>
    </recommendedName>
    <alternativeName>
        <fullName evidence="10">GARS</fullName>
    </alternativeName>
    <alternativeName>
        <fullName evidence="8 10">Glycinamide ribonucleotide synthetase</fullName>
    </alternativeName>
    <alternativeName>
        <fullName evidence="9 10">Phosphoribosylglycinamide synthetase</fullName>
    </alternativeName>
</protein>
<dbReference type="HAMAP" id="MF_00138">
    <property type="entry name" value="GARS"/>
    <property type="match status" value="1"/>
</dbReference>
<dbReference type="InterPro" id="IPR020561">
    <property type="entry name" value="PRibGlycinamid_synth_ATP-grasp"/>
</dbReference>
<proteinExistence type="inferred from homology"/>
<keyword evidence="14" id="KW-1185">Reference proteome</keyword>
<comment type="caution">
    <text evidence="13">The sequence shown here is derived from an EMBL/GenBank/DDBJ whole genome shotgun (WGS) entry which is preliminary data.</text>
</comment>
<dbReference type="GO" id="GO:0006189">
    <property type="term" value="P:'de novo' IMP biosynthetic process"/>
    <property type="evidence" value="ECO:0007669"/>
    <property type="project" value="UniProtKB-UniRule"/>
</dbReference>
<dbReference type="SUPFAM" id="SSF51246">
    <property type="entry name" value="Rudiment single hybrid motif"/>
    <property type="match status" value="1"/>
</dbReference>
<dbReference type="InterPro" id="IPR020562">
    <property type="entry name" value="PRibGlycinamide_synth_N"/>
</dbReference>
<evidence type="ECO:0000256" key="5">
    <source>
        <dbReference type="ARBA" id="ARBA00022755"/>
    </source>
</evidence>
<keyword evidence="3 10" id="KW-0436">Ligase</keyword>
<evidence type="ECO:0000313" key="14">
    <source>
        <dbReference type="Proteomes" id="UP000643701"/>
    </source>
</evidence>
<dbReference type="EMBL" id="JAANAS010000036">
    <property type="protein sequence ID" value="NGZ89396.1"/>
    <property type="molecule type" value="Genomic_DNA"/>
</dbReference>
<comment type="pathway">
    <text evidence="1 10">Purine metabolism; IMP biosynthesis via de novo pathway; N(1)-(5-phospho-D-ribosyl)glycinamide from 5-phospho-alpha-D-ribose 1-diphosphate: step 2/2.</text>
</comment>
<dbReference type="FunFam" id="3.90.600.10:FF:000001">
    <property type="entry name" value="Trifunctional purine biosynthetic protein adenosine-3"/>
    <property type="match status" value="1"/>
</dbReference>
<evidence type="ECO:0000256" key="6">
    <source>
        <dbReference type="ARBA" id="ARBA00022840"/>
    </source>
</evidence>
<evidence type="ECO:0000256" key="8">
    <source>
        <dbReference type="ARBA" id="ARBA00042242"/>
    </source>
</evidence>
<dbReference type="InterPro" id="IPR016185">
    <property type="entry name" value="PreATP-grasp_dom_sf"/>
</dbReference>
<reference evidence="13" key="1">
    <citation type="submission" date="2020-03" db="EMBL/GenBank/DDBJ databases">
        <title>Psychroflexus Maritimus sp. nov., isolate from marine sediment.</title>
        <authorList>
            <person name="Zhong Y.-L."/>
        </authorList>
    </citation>
    <scope>NUCLEOTIDE SEQUENCE</scope>
    <source>
        <strain evidence="13">C1</strain>
    </source>
</reference>